<protein>
    <submittedName>
        <fullName evidence="7">Helix-turn-helix domain containing protein</fullName>
    </submittedName>
</protein>
<reference evidence="7 8" key="1">
    <citation type="journal article" date="2024" name="Chem. Sci.">
        <title>Discovery of megapolipeptins by genome mining of a Burkholderiales bacteria collection.</title>
        <authorList>
            <person name="Paulo B.S."/>
            <person name="Recchia M.J.J."/>
            <person name="Lee S."/>
            <person name="Fergusson C.H."/>
            <person name="Romanowski S.B."/>
            <person name="Hernandez A."/>
            <person name="Krull N."/>
            <person name="Liu D.Y."/>
            <person name="Cavanagh H."/>
            <person name="Bos A."/>
            <person name="Gray C.A."/>
            <person name="Murphy B.T."/>
            <person name="Linington R.G."/>
            <person name="Eustaquio A.S."/>
        </authorList>
    </citation>
    <scope>NUCLEOTIDE SEQUENCE [LARGE SCALE GENOMIC DNA]</scope>
    <source>
        <strain evidence="7 8">RL17-350-BIC-A</strain>
    </source>
</reference>
<name>A0ABW9B9B9_9BURK</name>
<evidence type="ECO:0000256" key="1">
    <source>
        <dbReference type="ARBA" id="ARBA00023015"/>
    </source>
</evidence>
<keyword evidence="1" id="KW-0805">Transcription regulation</keyword>
<dbReference type="Pfam" id="PF00440">
    <property type="entry name" value="TetR_N"/>
    <property type="match status" value="1"/>
</dbReference>
<evidence type="ECO:0000259" key="6">
    <source>
        <dbReference type="PROSITE" id="PS50977"/>
    </source>
</evidence>
<evidence type="ECO:0000313" key="7">
    <source>
        <dbReference type="EMBL" id="MFM0008541.1"/>
    </source>
</evidence>
<evidence type="ECO:0000256" key="5">
    <source>
        <dbReference type="SAM" id="MobiDB-lite"/>
    </source>
</evidence>
<keyword evidence="8" id="KW-1185">Reference proteome</keyword>
<dbReference type="PANTHER" id="PTHR30055:SF234">
    <property type="entry name" value="HTH-TYPE TRANSCRIPTIONAL REGULATOR BETI"/>
    <property type="match status" value="1"/>
</dbReference>
<proteinExistence type="predicted"/>
<evidence type="ECO:0000256" key="2">
    <source>
        <dbReference type="ARBA" id="ARBA00023125"/>
    </source>
</evidence>
<dbReference type="SUPFAM" id="SSF46689">
    <property type="entry name" value="Homeodomain-like"/>
    <property type="match status" value="1"/>
</dbReference>
<dbReference type="InterPro" id="IPR009057">
    <property type="entry name" value="Homeodomain-like_sf"/>
</dbReference>
<dbReference type="EMBL" id="JAQQEZ010000123">
    <property type="protein sequence ID" value="MFM0008541.1"/>
    <property type="molecule type" value="Genomic_DNA"/>
</dbReference>
<dbReference type="Gene3D" id="1.10.357.10">
    <property type="entry name" value="Tetracycline Repressor, domain 2"/>
    <property type="match status" value="1"/>
</dbReference>
<comment type="caution">
    <text evidence="7">The sequence shown here is derived from an EMBL/GenBank/DDBJ whole genome shotgun (WGS) entry which is preliminary data.</text>
</comment>
<feature type="DNA-binding region" description="H-T-H motif" evidence="4">
    <location>
        <begin position="67"/>
        <end position="86"/>
    </location>
</feature>
<dbReference type="PROSITE" id="PS50977">
    <property type="entry name" value="HTH_TETR_2"/>
    <property type="match status" value="1"/>
</dbReference>
<evidence type="ECO:0000313" key="8">
    <source>
        <dbReference type="Proteomes" id="UP001629230"/>
    </source>
</evidence>
<gene>
    <name evidence="7" type="ORF">PQR57_47635</name>
</gene>
<dbReference type="Proteomes" id="UP001629230">
    <property type="component" value="Unassembled WGS sequence"/>
</dbReference>
<dbReference type="PRINTS" id="PR00455">
    <property type="entry name" value="HTHTETR"/>
</dbReference>
<dbReference type="PANTHER" id="PTHR30055">
    <property type="entry name" value="HTH-TYPE TRANSCRIPTIONAL REGULATOR RUTR"/>
    <property type="match status" value="1"/>
</dbReference>
<organism evidence="7 8">
    <name type="scientific">Paraburkholderia dipogonis</name>
    <dbReference type="NCBI Taxonomy" id="1211383"/>
    <lineage>
        <taxon>Bacteria</taxon>
        <taxon>Pseudomonadati</taxon>
        <taxon>Pseudomonadota</taxon>
        <taxon>Betaproteobacteria</taxon>
        <taxon>Burkholderiales</taxon>
        <taxon>Burkholderiaceae</taxon>
        <taxon>Paraburkholderia</taxon>
    </lineage>
</organism>
<keyword evidence="2 4" id="KW-0238">DNA-binding</keyword>
<evidence type="ECO:0000256" key="3">
    <source>
        <dbReference type="ARBA" id="ARBA00023163"/>
    </source>
</evidence>
<evidence type="ECO:0000256" key="4">
    <source>
        <dbReference type="PROSITE-ProRule" id="PRU00335"/>
    </source>
</evidence>
<dbReference type="InterPro" id="IPR050109">
    <property type="entry name" value="HTH-type_TetR-like_transc_reg"/>
</dbReference>
<sequence length="247" mass="26694">MAEGRRNWQTDGMSSTPAKTKALSAAPRPNRERPALAPQRGVGRERVATLMAAASKVIQERGFDAATMAEIAARADTKIGSLYRFFPNKEVLADALMQRYSELRDAQCDEIDARARVVSIDELADLLVDSIAEIHDETKALVALLDARSEWSGKRLEYREKALKRIVGTLRLRAPTLPGETAKDMAVVLLNNMKTMVAMTLDKSAPTSPGGPAELRLMNRLYLASKLAGHELPAAQDGAPPSGGASG</sequence>
<keyword evidence="3" id="KW-0804">Transcription</keyword>
<feature type="domain" description="HTH tetR-type" evidence="6">
    <location>
        <begin position="44"/>
        <end position="104"/>
    </location>
</feature>
<dbReference type="InterPro" id="IPR001647">
    <property type="entry name" value="HTH_TetR"/>
</dbReference>
<feature type="region of interest" description="Disordered" evidence="5">
    <location>
        <begin position="1"/>
        <end position="42"/>
    </location>
</feature>
<feature type="compositionally biased region" description="Polar residues" evidence="5">
    <location>
        <begin position="9"/>
        <end position="18"/>
    </location>
</feature>
<accession>A0ABW9B9B9</accession>
<dbReference type="RefSeq" id="WP_408183608.1">
    <property type="nucleotide sequence ID" value="NZ_JAQQEZ010000123.1"/>
</dbReference>